<keyword evidence="2" id="KW-0472">Membrane</keyword>
<dbReference type="EMBL" id="JAIZAY010000001">
    <property type="protein sequence ID" value="KAJ8048839.1"/>
    <property type="molecule type" value="Genomic_DNA"/>
</dbReference>
<evidence type="ECO:0000256" key="1">
    <source>
        <dbReference type="SAM" id="MobiDB-lite"/>
    </source>
</evidence>
<proteinExistence type="predicted"/>
<feature type="region of interest" description="Disordered" evidence="1">
    <location>
        <begin position="52"/>
        <end position="72"/>
    </location>
</feature>
<dbReference type="AlphaFoldDB" id="A0A9Q1HJ61"/>
<dbReference type="Proteomes" id="UP001152320">
    <property type="component" value="Chromosome 1"/>
</dbReference>
<keyword evidence="4" id="KW-1185">Reference proteome</keyword>
<evidence type="ECO:0000313" key="4">
    <source>
        <dbReference type="Proteomes" id="UP001152320"/>
    </source>
</evidence>
<name>A0A9Q1HJ61_HOLLE</name>
<keyword evidence="2" id="KW-0812">Transmembrane</keyword>
<accession>A0A9Q1HJ61</accession>
<gene>
    <name evidence="3" type="ORF">HOLleu_01313</name>
</gene>
<feature type="compositionally biased region" description="Basic residues" evidence="1">
    <location>
        <begin position="55"/>
        <end position="65"/>
    </location>
</feature>
<reference evidence="3" key="1">
    <citation type="submission" date="2021-10" db="EMBL/GenBank/DDBJ databases">
        <title>Tropical sea cucumber genome reveals ecological adaptation and Cuvierian tubules defense mechanism.</title>
        <authorList>
            <person name="Chen T."/>
        </authorList>
    </citation>
    <scope>NUCLEOTIDE SEQUENCE</scope>
    <source>
        <strain evidence="3">Nanhai2018</strain>
        <tissue evidence="3">Muscle</tissue>
    </source>
</reference>
<keyword evidence="2" id="KW-1133">Transmembrane helix</keyword>
<organism evidence="3 4">
    <name type="scientific">Holothuria leucospilota</name>
    <name type="common">Black long sea cucumber</name>
    <name type="synonym">Mertensiothuria leucospilota</name>
    <dbReference type="NCBI Taxonomy" id="206669"/>
    <lineage>
        <taxon>Eukaryota</taxon>
        <taxon>Metazoa</taxon>
        <taxon>Echinodermata</taxon>
        <taxon>Eleutherozoa</taxon>
        <taxon>Echinozoa</taxon>
        <taxon>Holothuroidea</taxon>
        <taxon>Aspidochirotacea</taxon>
        <taxon>Aspidochirotida</taxon>
        <taxon>Holothuriidae</taxon>
        <taxon>Holothuria</taxon>
    </lineage>
</organism>
<protein>
    <submittedName>
        <fullName evidence="3">Uncharacterized protein</fullName>
    </submittedName>
</protein>
<evidence type="ECO:0000256" key="2">
    <source>
        <dbReference type="SAM" id="Phobius"/>
    </source>
</evidence>
<evidence type="ECO:0000313" key="3">
    <source>
        <dbReference type="EMBL" id="KAJ8048839.1"/>
    </source>
</evidence>
<comment type="caution">
    <text evidence="3">The sequence shown here is derived from an EMBL/GenBank/DDBJ whole genome shotgun (WGS) entry which is preliminary data.</text>
</comment>
<feature type="transmembrane region" description="Helical" evidence="2">
    <location>
        <begin position="87"/>
        <end position="106"/>
    </location>
</feature>
<sequence>MQRWRKQQPYLHVLARGSPKQRQGIIHGASKQLINCLCEGAVNTLKGNVPLSRQQKQRLSKRRQLRQLASRRISQQSKKKILLQKGGSLLSALLPPLIGVLGSVQFSKK</sequence>